<dbReference type="AlphaFoldDB" id="A0A0K1PN80"/>
<keyword evidence="2" id="KW-1185">Reference proteome</keyword>
<proteinExistence type="predicted"/>
<sequence length="39" mass="4505">MEAIVMNFPLSGQRFAKECQLALPCWRNEPIREILVGDE</sequence>
<gene>
    <name evidence="1" type="ORF">AKJ09_01233</name>
</gene>
<dbReference type="EMBL" id="CP012333">
    <property type="protein sequence ID" value="AKU94569.1"/>
    <property type="molecule type" value="Genomic_DNA"/>
</dbReference>
<protein>
    <submittedName>
        <fullName evidence="1">Uncharacterized protein</fullName>
    </submittedName>
</protein>
<dbReference type="KEGG" id="llu:AKJ09_01233"/>
<evidence type="ECO:0000313" key="1">
    <source>
        <dbReference type="EMBL" id="AKU94569.1"/>
    </source>
</evidence>
<evidence type="ECO:0000313" key="2">
    <source>
        <dbReference type="Proteomes" id="UP000064967"/>
    </source>
</evidence>
<dbReference type="Proteomes" id="UP000064967">
    <property type="component" value="Chromosome"/>
</dbReference>
<reference evidence="1 2" key="1">
    <citation type="submission" date="2015-08" db="EMBL/GenBank/DDBJ databases">
        <authorList>
            <person name="Babu N.S."/>
            <person name="Beckwith C.J."/>
            <person name="Beseler K.G."/>
            <person name="Brison A."/>
            <person name="Carone J.V."/>
            <person name="Caskin T.P."/>
            <person name="Diamond M."/>
            <person name="Durham M.E."/>
            <person name="Foxe J.M."/>
            <person name="Go M."/>
            <person name="Henderson B.A."/>
            <person name="Jones I.B."/>
            <person name="McGettigan J.A."/>
            <person name="Micheletti S.J."/>
            <person name="Nasrallah M.E."/>
            <person name="Ortiz D."/>
            <person name="Piller C.R."/>
            <person name="Privatt S.R."/>
            <person name="Schneider S.L."/>
            <person name="Sharp S."/>
            <person name="Smith T.C."/>
            <person name="Stanton J.D."/>
            <person name="Ullery H.E."/>
            <person name="Wilson R.J."/>
            <person name="Serrano M.G."/>
            <person name="Buck G."/>
            <person name="Lee V."/>
            <person name="Wang Y."/>
            <person name="Carvalho R."/>
            <person name="Voegtly L."/>
            <person name="Shi R."/>
            <person name="Duckworth R."/>
            <person name="Johnson A."/>
            <person name="Loviza R."/>
            <person name="Walstead R."/>
            <person name="Shah Z."/>
            <person name="Kiflezghi M."/>
            <person name="Wade K."/>
            <person name="Ball S.L."/>
            <person name="Bradley K.W."/>
            <person name="Asai D.J."/>
            <person name="Bowman C.A."/>
            <person name="Russell D.A."/>
            <person name="Pope W.H."/>
            <person name="Jacobs-Sera D."/>
            <person name="Hendrix R.W."/>
            <person name="Hatfull G.F."/>
        </authorList>
    </citation>
    <scope>NUCLEOTIDE SEQUENCE [LARGE SCALE GENOMIC DNA]</scope>
    <source>
        <strain evidence="1 2">DSM 27648</strain>
    </source>
</reference>
<accession>A0A0K1PN80</accession>
<organism evidence="1 2">
    <name type="scientific">Labilithrix luteola</name>
    <dbReference type="NCBI Taxonomy" id="1391654"/>
    <lineage>
        <taxon>Bacteria</taxon>
        <taxon>Pseudomonadati</taxon>
        <taxon>Myxococcota</taxon>
        <taxon>Polyangia</taxon>
        <taxon>Polyangiales</taxon>
        <taxon>Labilitrichaceae</taxon>
        <taxon>Labilithrix</taxon>
    </lineage>
</organism>
<name>A0A0K1PN80_9BACT</name>